<dbReference type="InterPro" id="IPR036162">
    <property type="entry name" value="Resolvase-like_N_sf"/>
</dbReference>
<dbReference type="CDD" id="cd00338">
    <property type="entry name" value="Ser_Recombinase"/>
    <property type="match status" value="1"/>
</dbReference>
<evidence type="ECO:0000256" key="2">
    <source>
        <dbReference type="ARBA" id="ARBA00023172"/>
    </source>
</evidence>
<accession>A0A9X8QY61</accession>
<feature type="domain" description="Recombinase" evidence="3">
    <location>
        <begin position="178"/>
        <end position="308"/>
    </location>
</feature>
<dbReference type="EMBL" id="FRBK01000017">
    <property type="protein sequence ID" value="SHM99758.1"/>
    <property type="molecule type" value="Genomic_DNA"/>
</dbReference>
<dbReference type="Proteomes" id="UP000184388">
    <property type="component" value="Unassembled WGS sequence"/>
</dbReference>
<dbReference type="PROSITE" id="PS51737">
    <property type="entry name" value="RECOMBINASE_DNA_BIND"/>
    <property type="match status" value="1"/>
</dbReference>
<dbReference type="GO" id="GO:0000150">
    <property type="term" value="F:DNA strand exchange activity"/>
    <property type="evidence" value="ECO:0007669"/>
    <property type="project" value="InterPro"/>
</dbReference>
<dbReference type="Pfam" id="PF07508">
    <property type="entry name" value="Recombinase"/>
    <property type="match status" value="1"/>
</dbReference>
<dbReference type="PANTHER" id="PTHR30461:SF2">
    <property type="entry name" value="SERINE RECOMBINASE PINE-RELATED"/>
    <property type="match status" value="1"/>
</dbReference>
<dbReference type="InterPro" id="IPR038109">
    <property type="entry name" value="DNA_bind_recomb_sf"/>
</dbReference>
<dbReference type="Gene3D" id="3.90.1750.20">
    <property type="entry name" value="Putative Large Serine Recombinase, Chain B, Domain 2"/>
    <property type="match status" value="1"/>
</dbReference>
<evidence type="ECO:0000259" key="3">
    <source>
        <dbReference type="PROSITE" id="PS51737"/>
    </source>
</evidence>
<dbReference type="PANTHER" id="PTHR30461">
    <property type="entry name" value="DNA-INVERTASE FROM LAMBDOID PROPHAGE"/>
    <property type="match status" value="1"/>
</dbReference>
<organism evidence="4 5">
    <name type="scientific">Streptomyces yunnanensis</name>
    <dbReference type="NCBI Taxonomy" id="156453"/>
    <lineage>
        <taxon>Bacteria</taxon>
        <taxon>Bacillati</taxon>
        <taxon>Actinomycetota</taxon>
        <taxon>Actinomycetes</taxon>
        <taxon>Kitasatosporales</taxon>
        <taxon>Streptomycetaceae</taxon>
        <taxon>Streptomyces</taxon>
    </lineage>
</organism>
<dbReference type="SMART" id="SM00857">
    <property type="entry name" value="Resolvase"/>
    <property type="match status" value="1"/>
</dbReference>
<proteinExistence type="predicted"/>
<keyword evidence="2" id="KW-0233">DNA recombination</keyword>
<gene>
    <name evidence="4" type="ORF">SAMN05216268_117104</name>
</gene>
<dbReference type="Pfam" id="PF13408">
    <property type="entry name" value="Zn_ribbon_recom"/>
    <property type="match status" value="1"/>
</dbReference>
<keyword evidence="1" id="KW-0238">DNA-binding</keyword>
<name>A0A9X8QY61_9ACTN</name>
<protein>
    <submittedName>
        <fullName evidence="4">Site-specific DNA recombinase</fullName>
    </submittedName>
</protein>
<evidence type="ECO:0000313" key="4">
    <source>
        <dbReference type="EMBL" id="SHM99758.1"/>
    </source>
</evidence>
<dbReference type="AlphaFoldDB" id="A0A9X8QY61"/>
<dbReference type="SUPFAM" id="SSF53041">
    <property type="entry name" value="Resolvase-like"/>
    <property type="match status" value="1"/>
</dbReference>
<dbReference type="RefSeq" id="WP_167390837.1">
    <property type="nucleotide sequence ID" value="NZ_FRBK01000017.1"/>
</dbReference>
<evidence type="ECO:0000256" key="1">
    <source>
        <dbReference type="ARBA" id="ARBA00023125"/>
    </source>
</evidence>
<dbReference type="Gene3D" id="3.40.50.1390">
    <property type="entry name" value="Resolvase, N-terminal catalytic domain"/>
    <property type="match status" value="1"/>
</dbReference>
<comment type="caution">
    <text evidence="4">The sequence shown here is derived from an EMBL/GenBank/DDBJ whole genome shotgun (WGS) entry which is preliminary data.</text>
</comment>
<dbReference type="InterPro" id="IPR006119">
    <property type="entry name" value="Resolv_N"/>
</dbReference>
<dbReference type="InterPro" id="IPR011109">
    <property type="entry name" value="DNA_bind_recombinase_dom"/>
</dbReference>
<evidence type="ECO:0000313" key="5">
    <source>
        <dbReference type="Proteomes" id="UP000184388"/>
    </source>
</evidence>
<reference evidence="5" key="1">
    <citation type="submission" date="2016-11" db="EMBL/GenBank/DDBJ databases">
        <authorList>
            <person name="Jaros S."/>
            <person name="Januszkiewicz K."/>
            <person name="Wedrychowicz H."/>
        </authorList>
    </citation>
    <scope>NUCLEOTIDE SEQUENCE [LARGE SCALE GENOMIC DNA]</scope>
    <source>
        <strain evidence="5">CGMCC 4.3555</strain>
    </source>
</reference>
<dbReference type="GO" id="GO:0003677">
    <property type="term" value="F:DNA binding"/>
    <property type="evidence" value="ECO:0007669"/>
    <property type="project" value="UniProtKB-KW"/>
</dbReference>
<dbReference type="Pfam" id="PF00239">
    <property type="entry name" value="Resolvase"/>
    <property type="match status" value="1"/>
</dbReference>
<dbReference type="InterPro" id="IPR025827">
    <property type="entry name" value="Zn_ribbon_recom_dom"/>
</dbReference>
<dbReference type="InterPro" id="IPR050639">
    <property type="entry name" value="SSR_resolvase"/>
</dbReference>
<sequence length="534" mass="59715">MSTIALTDILGVGRLSRDKEESTSPERQRSVVDGIGDMLEGQITGWAFDSGVSGRVAPFEREELGPWLSALSPECAKRQCHHTPDTPCMGQWSVMAAWKMDRVTRSALHFHQLMEWCREHGRAIVTADGVNTTTKAGRQTAELMAMVASWEWEAIQERSKNGYDAVVRAGRHRGGFVPYGYRPTRIEGKEGWYLEPCPEAAPVVGEIVRRIIEGESINAVVVWLNESKTPTSLDVQRIRAGKEPKGCLWRVGNLAKLLRSESLLGFMVTDAGEKIMGTDGRPVRRADRLISDGQWSSLQAALDARQTNKGKTARRDSAQLIRVAYCGMCDRPMYVNKGRTWTYYRCSSKTVGGVHCGNGSVPTHLLEEMVEGHFLHHVGDLEWLRAKYVPGRDHSKEIEELRGAVDRLTASLAKLNPGPALDRVVTSLNAHNERLTEIEAEPVIPAQVIEEPTGETFREVWERLNAKGRGDFLRDCRVQVMWGSPAEEFDGKRFPAQKATAKSPIFHVHFPEDIEKRAQAWARSREQSPLEQAA</sequence>